<feature type="region of interest" description="Disordered" evidence="1">
    <location>
        <begin position="995"/>
        <end position="1021"/>
    </location>
</feature>
<feature type="region of interest" description="Disordered" evidence="1">
    <location>
        <begin position="876"/>
        <end position="907"/>
    </location>
</feature>
<dbReference type="InterPro" id="IPR013783">
    <property type="entry name" value="Ig-like_fold"/>
</dbReference>
<sequence>MRKMRGTAFRHRLLALSAALALGLASWPLGVQAAGVGLGATGLQVTGGVEGLDYEVDDAAGMVVVKTDTPLTISGSSSTHGVRVAPGVHADITFSGVTITAPLPLDVATNLYGTASGSAATDGAQIENKTSLHLTLADGSVNTLTAGALFPAVHCGEGSLLTIDDGVRNTDSQGNAIVPEQGRVPRDCVLANGTALKKGAPLYLMASEDPGRLVANGGQSCAGIGGGIWENAGEMTFNGGIIEAYAYGPYSDYDGTGAGIGGSMAGGCTVMTFNGGTVTAKGSYHGAGIGGGLSSSWGANWDRPQMAGTIKSRETYQNTICRDIYVNGGNITAQGFAHGNAFGAGCAPGSNAGHKFVITGGNLTPITSSTSDIGAAGTDIVVTGGSFYTSKFQGTVTNGKGIELAMATVDLSGYPELKNGPLKSLQVAVDGVPLTPEYGLANNVDGNGKLYFWLPKSAQGKSLEIKNLVAIDPVTGQEQEGKYDFTIPSFDSGHTVAKQYVTFTVDESLLGEALRQSLHKQYDGLPIDGQDLLNQVAGLNIPADRPEGEFLNDVSAMSLSHQRVEDKAGEETGEPVKTGSFERAGGYTVTIDSSQFSAAPGFQESFWGHRAAFAAEITPADSTAEKVSYQLQWSGDQLQGVAFHALVRPADGMAATCKAPDGSVQFYVNGVAVGGPVTVAAQAGTEKGFAFGTADFAWDLSGVQIPARPDGRLAVSATFDGGTNYRVSSCQGSPEENPGIPVVEPPKVEGKPSAPGEPARELEPDGEITSKPGEDPGDPNTLHQTLKDRVAVPVSGDTLSQSEVETWIEGRYTVDSMTPGINAAIESVTIWDENGQKVEQIDRTRPGSYHVITVVRDDRGNSTTVDLTYLVTDPPTVVVKPENPEEPGRELSPKEPPQGDDATGTLHGQLEDSYLRPTGSGTLGRPELADWLDGRYDWGDAQLTLVEVKDKDGNAVGEIDLSQPDRYQVVAVVTDDMGNTTTVTVDYQLKEPPAVEVKPNQPGAGEEGTLRPDGPVNTDRDGTVHRVYKDEMSTPAKDGTLTQADAEKLVEERYTVPAGAAVQTTIRDSEGQVLTDIDLRFEGDYVIEVLVRDGEGNTSTVYLDYRVYEEPEPPEEGESGEKPEGPETPQTPGEEPDDRGEEGQPLTGNFGVKVLPLLALAGAGLLLGRKRHTSR</sequence>
<keyword evidence="2" id="KW-0732">Signal</keyword>
<feature type="compositionally biased region" description="Basic and acidic residues" evidence="1">
    <location>
        <begin position="882"/>
        <end position="893"/>
    </location>
</feature>
<accession>A0AAQ1MC58</accession>
<protein>
    <recommendedName>
        <fullName evidence="5">Bacterial Ig-like domain-containing protein</fullName>
    </recommendedName>
</protein>
<proteinExistence type="predicted"/>
<organism evidence="3 4">
    <name type="scientific">Bittarella massiliensis</name>
    <name type="common">ex Durand et al. 2017</name>
    <dbReference type="NCBI Taxonomy" id="1720313"/>
    <lineage>
        <taxon>Bacteria</taxon>
        <taxon>Bacillati</taxon>
        <taxon>Bacillota</taxon>
        <taxon>Clostridia</taxon>
        <taxon>Eubacteriales</taxon>
        <taxon>Oscillospiraceae</taxon>
        <taxon>Bittarella (ex Durand et al. 2017)</taxon>
    </lineage>
</organism>
<name>A0AAQ1MC58_9FIRM</name>
<dbReference type="Gene3D" id="2.60.40.10">
    <property type="entry name" value="Immunoglobulins"/>
    <property type="match status" value="1"/>
</dbReference>
<dbReference type="EMBL" id="FQVY01000001">
    <property type="protein sequence ID" value="SHF83907.1"/>
    <property type="molecule type" value="Genomic_DNA"/>
</dbReference>
<evidence type="ECO:0000256" key="2">
    <source>
        <dbReference type="SAM" id="SignalP"/>
    </source>
</evidence>
<evidence type="ECO:0000256" key="1">
    <source>
        <dbReference type="SAM" id="MobiDB-lite"/>
    </source>
</evidence>
<evidence type="ECO:0008006" key="5">
    <source>
        <dbReference type="Google" id="ProtNLM"/>
    </source>
</evidence>
<feature type="chain" id="PRO_5042958742" description="Bacterial Ig-like domain-containing protein" evidence="2">
    <location>
        <begin position="34"/>
        <end position="1175"/>
    </location>
</feature>
<evidence type="ECO:0000313" key="3">
    <source>
        <dbReference type="EMBL" id="SHF83907.1"/>
    </source>
</evidence>
<reference evidence="4" key="1">
    <citation type="submission" date="2016-11" db="EMBL/GenBank/DDBJ databases">
        <authorList>
            <person name="Jaros S."/>
            <person name="Januszkiewicz K."/>
            <person name="Wedrychowicz H."/>
        </authorList>
    </citation>
    <scope>NUCLEOTIDE SEQUENCE [LARGE SCALE GENOMIC DNA]</scope>
    <source>
        <strain evidence="4">DSM 4029</strain>
    </source>
</reference>
<dbReference type="AlphaFoldDB" id="A0AAQ1MC58"/>
<feature type="region of interest" description="Disordered" evidence="1">
    <location>
        <begin position="726"/>
        <end position="783"/>
    </location>
</feature>
<evidence type="ECO:0000313" key="4">
    <source>
        <dbReference type="Proteomes" id="UP000184089"/>
    </source>
</evidence>
<comment type="caution">
    <text evidence="3">The sequence shown here is derived from an EMBL/GenBank/DDBJ whole genome shotgun (WGS) entry which is preliminary data.</text>
</comment>
<feature type="region of interest" description="Disordered" evidence="1">
    <location>
        <begin position="1110"/>
        <end position="1148"/>
    </location>
</feature>
<gene>
    <name evidence="3" type="ORF">SAMN05444424_0872</name>
</gene>
<feature type="signal peptide" evidence="2">
    <location>
        <begin position="1"/>
        <end position="33"/>
    </location>
</feature>
<dbReference type="Proteomes" id="UP000184089">
    <property type="component" value="Unassembled WGS sequence"/>
</dbReference>